<comment type="function">
    <text evidence="4">Covalent carrier of the coenzyme of citrate lyase.</text>
</comment>
<evidence type="ECO:0000313" key="5">
    <source>
        <dbReference type="EMBL" id="MBC5996483.1"/>
    </source>
</evidence>
<reference evidence="5 6" key="1">
    <citation type="submission" date="2020-08" db="EMBL/GenBank/DDBJ databases">
        <authorList>
            <person name="Liu C."/>
            <person name="Sun Q."/>
        </authorList>
    </citation>
    <scope>NUCLEOTIDE SEQUENCE [LARGE SCALE GENOMIC DNA]</scope>
    <source>
        <strain evidence="5 6">NSJ-18</strain>
    </source>
</reference>
<keyword evidence="3 4" id="KW-0597">Phosphoprotein</keyword>
<dbReference type="InterPro" id="IPR023439">
    <property type="entry name" value="Mal_deCO2ase/Cit_lyase_ACP"/>
</dbReference>
<keyword evidence="5" id="KW-0456">Lyase</keyword>
<gene>
    <name evidence="4 5" type="primary">citD</name>
    <name evidence="5" type="ORF">H8923_06885</name>
</gene>
<comment type="caution">
    <text evidence="5">The sequence shown here is derived from an EMBL/GenBank/DDBJ whole genome shotgun (WGS) entry which is preliminary data.</text>
</comment>
<dbReference type="HAMAP" id="MF_00805">
    <property type="entry name" value="CitD"/>
    <property type="match status" value="1"/>
</dbReference>
<evidence type="ECO:0000256" key="4">
    <source>
        <dbReference type="HAMAP-Rule" id="MF_00805"/>
    </source>
</evidence>
<comment type="subcellular location">
    <subcellularLocation>
        <location evidence="1 4">Cytoplasm</location>
    </subcellularLocation>
</comment>
<dbReference type="InterPro" id="IPR006495">
    <property type="entry name" value="CitD"/>
</dbReference>
<evidence type="ECO:0000256" key="1">
    <source>
        <dbReference type="ARBA" id="ARBA00004496"/>
    </source>
</evidence>
<keyword evidence="6" id="KW-1185">Reference proteome</keyword>
<comment type="similarity">
    <text evidence="4">Belongs to the CitD family.</text>
</comment>
<dbReference type="Pfam" id="PF06857">
    <property type="entry name" value="ACP"/>
    <property type="match status" value="1"/>
</dbReference>
<sequence length="94" mass="10425">MELIKIASAGTLESSDIQIIIEPNENGIVIELESTVKAQFGEQIENVIIETLKELNVLNAKVFANDKGAIDPVIKSRVQTAVYRSANSNDYMWM</sequence>
<protein>
    <recommendedName>
        <fullName evidence="4">Citrate lyase acyl carrier protein</fullName>
    </recommendedName>
    <alternativeName>
        <fullName evidence="4">Citrate lyase gamma chain</fullName>
    </alternativeName>
</protein>
<dbReference type="NCBIfam" id="TIGR01608">
    <property type="entry name" value="citD"/>
    <property type="match status" value="1"/>
</dbReference>
<organism evidence="5 6">
    <name type="scientific">Romboutsia faecis</name>
    <dbReference type="NCBI Taxonomy" id="2764597"/>
    <lineage>
        <taxon>Bacteria</taxon>
        <taxon>Bacillati</taxon>
        <taxon>Bacillota</taxon>
        <taxon>Clostridia</taxon>
        <taxon>Peptostreptococcales</taxon>
        <taxon>Peptostreptococcaceae</taxon>
        <taxon>Romboutsia</taxon>
    </lineage>
</organism>
<dbReference type="EMBL" id="JACRWE010000003">
    <property type="protein sequence ID" value="MBC5996483.1"/>
    <property type="molecule type" value="Genomic_DNA"/>
</dbReference>
<evidence type="ECO:0000256" key="3">
    <source>
        <dbReference type="ARBA" id="ARBA00022553"/>
    </source>
</evidence>
<accession>A0ABR7JNK4</accession>
<dbReference type="PIRSF" id="PIRSF002736">
    <property type="entry name" value="Citrt_lyas_gamma"/>
    <property type="match status" value="1"/>
</dbReference>
<feature type="modified residue" description="O-(phosphoribosyl dephospho-coenzyme A)serine" evidence="4">
    <location>
        <position position="14"/>
    </location>
</feature>
<dbReference type="GO" id="GO:0008815">
    <property type="term" value="F:citrate (pro-3S)-lyase activity"/>
    <property type="evidence" value="ECO:0007669"/>
    <property type="project" value="UniProtKB-EC"/>
</dbReference>
<dbReference type="Proteomes" id="UP000609849">
    <property type="component" value="Unassembled WGS sequence"/>
</dbReference>
<keyword evidence="2 4" id="KW-0963">Cytoplasm</keyword>
<comment type="subunit">
    <text evidence="4">Oligomer with a subunit composition of (alpha,beta,gamma)6.</text>
</comment>
<proteinExistence type="inferred from homology"/>
<evidence type="ECO:0000256" key="2">
    <source>
        <dbReference type="ARBA" id="ARBA00022490"/>
    </source>
</evidence>
<evidence type="ECO:0000313" key="6">
    <source>
        <dbReference type="Proteomes" id="UP000609849"/>
    </source>
</evidence>
<name>A0ABR7JNK4_9FIRM</name>
<dbReference type="NCBIfam" id="NF009726">
    <property type="entry name" value="PRK13253.1"/>
    <property type="match status" value="1"/>
</dbReference>